<proteinExistence type="predicted"/>
<dbReference type="PANTHER" id="PTHR36115:SF6">
    <property type="entry name" value="PROLINE-RICH ANTIGEN HOMOLOG"/>
    <property type="match status" value="1"/>
</dbReference>
<feature type="domain" description="RDD" evidence="7">
    <location>
        <begin position="9"/>
        <end position="130"/>
    </location>
</feature>
<feature type="transmembrane region" description="Helical" evidence="6">
    <location>
        <begin position="49"/>
        <end position="68"/>
    </location>
</feature>
<dbReference type="InterPro" id="IPR051791">
    <property type="entry name" value="Pra-immunoreactive"/>
</dbReference>
<accession>A0AAW3ZSK6</accession>
<dbReference type="PANTHER" id="PTHR36115">
    <property type="entry name" value="PROLINE-RICH ANTIGEN HOMOLOG-RELATED"/>
    <property type="match status" value="1"/>
</dbReference>
<dbReference type="Pfam" id="PF06271">
    <property type="entry name" value="RDD"/>
    <property type="match status" value="1"/>
</dbReference>
<reference evidence="9 10" key="1">
    <citation type="submission" date="2015-08" db="EMBL/GenBank/DDBJ databases">
        <title>Comparative genomics of the Campylobacter concisus group.</title>
        <authorList>
            <person name="Yee E."/>
            <person name="Chapman M.H."/>
            <person name="Huynh S."/>
            <person name="Bono J.L."/>
            <person name="On S.L."/>
            <person name="St Leger J."/>
            <person name="Foster G."/>
            <person name="Parker C.T."/>
            <person name="Miller W.G."/>
        </authorList>
    </citation>
    <scope>NUCLEOTIDE SEQUENCE [LARGE SCALE GENOMIC DNA]</scope>
    <source>
        <strain evidence="9 10">RM9337</strain>
    </source>
</reference>
<evidence type="ECO:0000313" key="11">
    <source>
        <dbReference type="Proteomes" id="UP001318760"/>
    </source>
</evidence>
<name>A0AAW3ZSK6_9BACT</name>
<evidence type="ECO:0000256" key="6">
    <source>
        <dbReference type="SAM" id="Phobius"/>
    </source>
</evidence>
<keyword evidence="2" id="KW-1003">Cell membrane</keyword>
<dbReference type="GO" id="GO:0005886">
    <property type="term" value="C:plasma membrane"/>
    <property type="evidence" value="ECO:0007669"/>
    <property type="project" value="UniProtKB-SubCell"/>
</dbReference>
<reference evidence="8 11" key="2">
    <citation type="submission" date="2020-10" db="EMBL/GenBank/DDBJ databases">
        <title>Campylobacter californiensis sp. nov. isolated from cattle and feral swine in California.</title>
        <authorList>
            <person name="Miller W.G."/>
        </authorList>
    </citation>
    <scope>NUCLEOTIDE SEQUENCE [LARGE SCALE GENOMIC DNA]</scope>
    <source>
        <strain evidence="8 11">RM12919</strain>
    </source>
</reference>
<evidence type="ECO:0000256" key="5">
    <source>
        <dbReference type="ARBA" id="ARBA00023136"/>
    </source>
</evidence>
<keyword evidence="4 6" id="KW-1133">Transmembrane helix</keyword>
<evidence type="ECO:0000256" key="4">
    <source>
        <dbReference type="ARBA" id="ARBA00022989"/>
    </source>
</evidence>
<protein>
    <submittedName>
        <fullName evidence="9">RDD family protein</fullName>
    </submittedName>
</protein>
<evidence type="ECO:0000256" key="2">
    <source>
        <dbReference type="ARBA" id="ARBA00022475"/>
    </source>
</evidence>
<evidence type="ECO:0000256" key="3">
    <source>
        <dbReference type="ARBA" id="ARBA00022692"/>
    </source>
</evidence>
<gene>
    <name evidence="8" type="ORF">CCAL12919_07720</name>
    <name evidence="9" type="ORF">CCAL9337_05825</name>
</gene>
<dbReference type="EMBL" id="JADBHS010000015">
    <property type="protein sequence ID" value="MBE2987006.1"/>
    <property type="molecule type" value="Genomic_DNA"/>
</dbReference>
<keyword evidence="5 6" id="KW-0472">Membrane</keyword>
<evidence type="ECO:0000259" key="7">
    <source>
        <dbReference type="Pfam" id="PF06271"/>
    </source>
</evidence>
<dbReference type="InterPro" id="IPR010432">
    <property type="entry name" value="RDD"/>
</dbReference>
<evidence type="ECO:0000313" key="10">
    <source>
        <dbReference type="Proteomes" id="UP000650616"/>
    </source>
</evidence>
<feature type="transmembrane region" description="Helical" evidence="6">
    <location>
        <begin position="15"/>
        <end position="37"/>
    </location>
</feature>
<organism evidence="9 10">
    <name type="scientific">Campylobacter californiensis</name>
    <dbReference type="NCBI Taxonomy" id="1032243"/>
    <lineage>
        <taxon>Bacteria</taxon>
        <taxon>Pseudomonadati</taxon>
        <taxon>Campylobacterota</taxon>
        <taxon>Epsilonproteobacteria</taxon>
        <taxon>Campylobacterales</taxon>
        <taxon>Campylobacteraceae</taxon>
        <taxon>Campylobacter</taxon>
    </lineage>
</organism>
<evidence type="ECO:0000313" key="9">
    <source>
        <dbReference type="EMBL" id="MBE3608239.1"/>
    </source>
</evidence>
<dbReference type="EMBL" id="LIWG01000006">
    <property type="protein sequence ID" value="MBE3608239.1"/>
    <property type="molecule type" value="Genomic_DNA"/>
</dbReference>
<keyword evidence="3 6" id="KW-0812">Transmembrane</keyword>
<comment type="caution">
    <text evidence="9">The sequence shown here is derived from an EMBL/GenBank/DDBJ whole genome shotgun (WGS) entry which is preliminary data.</text>
</comment>
<feature type="transmembrane region" description="Helical" evidence="6">
    <location>
        <begin position="97"/>
        <end position="118"/>
    </location>
</feature>
<evidence type="ECO:0000256" key="1">
    <source>
        <dbReference type="ARBA" id="ARBA00004651"/>
    </source>
</evidence>
<dbReference type="Proteomes" id="UP000650616">
    <property type="component" value="Unassembled WGS sequence"/>
</dbReference>
<dbReference type="AlphaFoldDB" id="A0AAW3ZSK6"/>
<keyword evidence="10" id="KW-1185">Reference proteome</keyword>
<sequence length="140" mass="15826">MPKTKATIAPVYLRFKAFVIDMFIIFMPILYITTYLIMDGKNDFQNSQIAILMCNIAFCLLLSLFFAISAQSPGYRAQGIYLINLATGRKVGFIHAILRYICFAIAGFSVVGLLLCFFRKDRLNLHDILTKSAPVCKKNI</sequence>
<dbReference type="RefSeq" id="WP_170000434.1">
    <property type="nucleotide sequence ID" value="NZ_CP012545.1"/>
</dbReference>
<dbReference type="Proteomes" id="UP001318760">
    <property type="component" value="Unassembled WGS sequence"/>
</dbReference>
<comment type="subcellular location">
    <subcellularLocation>
        <location evidence="1">Cell membrane</location>
        <topology evidence="1">Multi-pass membrane protein</topology>
    </subcellularLocation>
</comment>
<evidence type="ECO:0000313" key="8">
    <source>
        <dbReference type="EMBL" id="MBE2987006.1"/>
    </source>
</evidence>